<dbReference type="PANTHER" id="PTHR19303">
    <property type="entry name" value="TRANSPOSON"/>
    <property type="match status" value="1"/>
</dbReference>
<dbReference type="Gene3D" id="1.10.10.60">
    <property type="entry name" value="Homeodomain-like"/>
    <property type="match status" value="1"/>
</dbReference>
<comment type="caution">
    <text evidence="6">The sequence shown here is derived from an EMBL/GenBank/DDBJ whole genome shotgun (WGS) entry which is preliminary data.</text>
</comment>
<dbReference type="Pfam" id="PF03184">
    <property type="entry name" value="DDE_1"/>
    <property type="match status" value="1"/>
</dbReference>
<dbReference type="InterPro" id="IPR006600">
    <property type="entry name" value="HTH_CenpB_DNA-bd_dom"/>
</dbReference>
<dbReference type="Pfam" id="PF03221">
    <property type="entry name" value="HTH_Tnp_Tc5"/>
    <property type="match status" value="1"/>
</dbReference>
<accession>A0A3E2H0N7</accession>
<name>A0A3E2H0N7_SCYLI</name>
<evidence type="ECO:0000256" key="2">
    <source>
        <dbReference type="ARBA" id="ARBA00023125"/>
    </source>
</evidence>
<dbReference type="Proteomes" id="UP000258309">
    <property type="component" value="Unassembled WGS sequence"/>
</dbReference>
<evidence type="ECO:0000259" key="5">
    <source>
        <dbReference type="PROSITE" id="PS51253"/>
    </source>
</evidence>
<dbReference type="OrthoDB" id="4207519at2759"/>
<dbReference type="PANTHER" id="PTHR19303:SF62">
    <property type="entry name" value="HTH CENPB-TYPE DOMAIN-CONTAINING PROTEIN-RELATED"/>
    <property type="match status" value="1"/>
</dbReference>
<organism evidence="6 7">
    <name type="scientific">Scytalidium lignicola</name>
    <name type="common">Hyphomycete</name>
    <dbReference type="NCBI Taxonomy" id="5539"/>
    <lineage>
        <taxon>Eukaryota</taxon>
        <taxon>Fungi</taxon>
        <taxon>Dikarya</taxon>
        <taxon>Ascomycota</taxon>
        <taxon>Pezizomycotina</taxon>
        <taxon>Leotiomycetes</taxon>
        <taxon>Leotiomycetes incertae sedis</taxon>
        <taxon>Scytalidium</taxon>
    </lineage>
</organism>
<gene>
    <name evidence="6" type="ORF">B7463_g9410</name>
</gene>
<dbReference type="AlphaFoldDB" id="A0A3E2H0N7"/>
<feature type="non-terminal residue" evidence="6">
    <location>
        <position position="448"/>
    </location>
</feature>
<keyword evidence="3" id="KW-0539">Nucleus</keyword>
<protein>
    <recommendedName>
        <fullName evidence="5">HTH CENPB-type domain-containing protein</fullName>
    </recommendedName>
</protein>
<comment type="subcellular location">
    <subcellularLocation>
        <location evidence="1">Nucleus</location>
    </subcellularLocation>
</comment>
<evidence type="ECO:0000256" key="4">
    <source>
        <dbReference type="SAM" id="MobiDB-lite"/>
    </source>
</evidence>
<dbReference type="SMART" id="SM00674">
    <property type="entry name" value="CENPB"/>
    <property type="match status" value="1"/>
</dbReference>
<feature type="non-terminal residue" evidence="6">
    <location>
        <position position="1"/>
    </location>
</feature>
<sequence length="448" mass="50510">MPKKIDPHQEGRILLAINALKKGQITSIRSAARNFDVPRSTLKARYHGRIQQLTTYTKSYRMSQLEEESLVQWILSMGKRGLPPRPSGVQSMANILIAERGEPTPSCPVGKNWFGDFLKRHLELTTKYICRYNYKRAKCEDPKLIQEWFDNVIAVKAQYGILDKDTYNFDETGFAMGIIASTKVIVIESVNACGWALPPLIIFKGKVLLLGWYDNLPQGWRIAVSDNGWTNNAIGLDWLQKTFDLFSKAKLKGQYHMLVLDGHGSHVAPEFDWYCIQNNIIIVCMPPHSSHILQPLDVSCFAVLKRVYGGLVERKMHLDIQHIDKLDFLEMYSIVQQETFKSSNISQGFVGTGLVPYNPNHVMSKLQLEVEEISTPPGSSYGNSEVPWVLKTPHNSIQLQKHSLTAQEAQEMAQSSTIAQEVVEVANPEGMTQTLPAPQRRPSKCSGN</sequence>
<dbReference type="InterPro" id="IPR050863">
    <property type="entry name" value="CenT-Element_Derived"/>
</dbReference>
<feature type="domain" description="HTH CENPB-type" evidence="5">
    <location>
        <begin position="54"/>
        <end position="127"/>
    </location>
</feature>
<proteinExistence type="predicted"/>
<dbReference type="GO" id="GO:0003677">
    <property type="term" value="F:DNA binding"/>
    <property type="evidence" value="ECO:0007669"/>
    <property type="project" value="UniProtKB-KW"/>
</dbReference>
<evidence type="ECO:0000256" key="3">
    <source>
        <dbReference type="ARBA" id="ARBA00023242"/>
    </source>
</evidence>
<keyword evidence="2" id="KW-0238">DNA-binding</keyword>
<dbReference type="EMBL" id="NCSJ02000232">
    <property type="protein sequence ID" value="RFU26928.1"/>
    <property type="molecule type" value="Genomic_DNA"/>
</dbReference>
<evidence type="ECO:0000313" key="6">
    <source>
        <dbReference type="EMBL" id="RFU26928.1"/>
    </source>
</evidence>
<dbReference type="GO" id="GO:0005634">
    <property type="term" value="C:nucleus"/>
    <property type="evidence" value="ECO:0007669"/>
    <property type="project" value="UniProtKB-SubCell"/>
</dbReference>
<feature type="region of interest" description="Disordered" evidence="4">
    <location>
        <begin position="427"/>
        <end position="448"/>
    </location>
</feature>
<dbReference type="OMA" id="RILLATX"/>
<dbReference type="PROSITE" id="PS51253">
    <property type="entry name" value="HTH_CENPB"/>
    <property type="match status" value="1"/>
</dbReference>
<evidence type="ECO:0000313" key="7">
    <source>
        <dbReference type="Proteomes" id="UP000258309"/>
    </source>
</evidence>
<evidence type="ECO:0000256" key="1">
    <source>
        <dbReference type="ARBA" id="ARBA00004123"/>
    </source>
</evidence>
<dbReference type="Pfam" id="PF05225">
    <property type="entry name" value="HTH_psq"/>
    <property type="match status" value="1"/>
</dbReference>
<reference evidence="6 7" key="1">
    <citation type="submission" date="2018-05" db="EMBL/GenBank/DDBJ databases">
        <title>Draft genome sequence of Scytalidium lignicola DSM 105466, a ubiquitous saprotrophic fungus.</title>
        <authorList>
            <person name="Buettner E."/>
            <person name="Gebauer A.M."/>
            <person name="Hofrichter M."/>
            <person name="Liers C."/>
            <person name="Kellner H."/>
        </authorList>
    </citation>
    <scope>NUCLEOTIDE SEQUENCE [LARGE SCALE GENOMIC DNA]</scope>
    <source>
        <strain evidence="6 7">DSM 105466</strain>
    </source>
</reference>
<dbReference type="InterPro" id="IPR009057">
    <property type="entry name" value="Homeodomain-like_sf"/>
</dbReference>
<dbReference type="InterPro" id="IPR007889">
    <property type="entry name" value="HTH_Psq"/>
</dbReference>
<dbReference type="InterPro" id="IPR004875">
    <property type="entry name" value="DDE_SF_endonuclease_dom"/>
</dbReference>
<dbReference type="SUPFAM" id="SSF46689">
    <property type="entry name" value="Homeodomain-like"/>
    <property type="match status" value="1"/>
</dbReference>
<keyword evidence="7" id="KW-1185">Reference proteome</keyword>